<evidence type="ECO:0000256" key="2">
    <source>
        <dbReference type="ARBA" id="ARBA00022617"/>
    </source>
</evidence>
<proteinExistence type="predicted"/>
<dbReference type="PANTHER" id="PTHR30600">
    <property type="entry name" value="CYTOCHROME C PEROXIDASE-RELATED"/>
    <property type="match status" value="1"/>
</dbReference>
<keyword evidence="2 8" id="KW-0349">Heme</keyword>
<evidence type="ECO:0000256" key="7">
    <source>
        <dbReference type="ARBA" id="ARBA00023004"/>
    </source>
</evidence>
<feature type="signal peptide" evidence="9">
    <location>
        <begin position="1"/>
        <end position="30"/>
    </location>
</feature>
<dbReference type="EMBL" id="JBCEVZ010000026">
    <property type="protein sequence ID" value="MEL5994972.1"/>
    <property type="molecule type" value="Genomic_DNA"/>
</dbReference>
<evidence type="ECO:0000256" key="4">
    <source>
        <dbReference type="ARBA" id="ARBA00022729"/>
    </source>
</evidence>
<comment type="subcellular location">
    <subcellularLocation>
        <location evidence="1">Periplasm</location>
    </subcellularLocation>
</comment>
<keyword evidence="12" id="KW-1185">Reference proteome</keyword>
<keyword evidence="3 8" id="KW-0479">Metal-binding</keyword>
<evidence type="ECO:0000259" key="10">
    <source>
        <dbReference type="PROSITE" id="PS51007"/>
    </source>
</evidence>
<dbReference type="InterPro" id="IPR026259">
    <property type="entry name" value="MauG/Cytc_peroxidase"/>
</dbReference>
<keyword evidence="7 8" id="KW-0408">Iron</keyword>
<dbReference type="Proteomes" id="UP001479606">
    <property type="component" value="Unassembled WGS sequence"/>
</dbReference>
<evidence type="ECO:0000313" key="11">
    <source>
        <dbReference type="EMBL" id="MEL5994972.1"/>
    </source>
</evidence>
<sequence length="381" mass="40973">MTHSLPLTARMRKAPKTTALWLSAALLALAGCKHDSDTVDPEGPVVAPTAYNLTVPDKFPPLPAQPADNPLTVEGVALGRQLFYEKALSVNSTISCASCHRQELAFTDGLAHAQGVNGSTTPRSAMSLANLAWEPKLTWDGAASSLEAQARIPIENPAEMHQTLAAGVVRLQATTTYPPLFRKAFGSSTITENNTLKALAQFERTLVSSNSRYDQYLKGNRAALTSYEQQGLVLFVTHPDGPAGIRGGNCQDCHSGNLQTDNAFRNNGLDATLTDLGLGLQTGKPTDNGKFRVPSLRNIELTAPYMHDGRFPNLDSVLSHYNEHIATASPNLDPLILNGSNNALGAGHPLGLTKDEKAKIVAFLRTLTDTTFTHDRRFAKP</sequence>
<keyword evidence="5" id="KW-0574">Periplasm</keyword>
<accession>A0ABU9LXX2</accession>
<keyword evidence="6 11" id="KW-0560">Oxidoreductase</keyword>
<evidence type="ECO:0000256" key="1">
    <source>
        <dbReference type="ARBA" id="ARBA00004418"/>
    </source>
</evidence>
<dbReference type="PANTHER" id="PTHR30600:SF10">
    <property type="entry name" value="BLL6722 PROTEIN"/>
    <property type="match status" value="1"/>
</dbReference>
<reference evidence="11 12" key="1">
    <citation type="journal article" date="2018" name="Arch. Microbiol.">
        <title>Hymenobacter segetis sp. nov., isolated from soil.</title>
        <authorList>
            <person name="Ten L.N."/>
            <person name="Lim S.J."/>
            <person name="Kim B.O."/>
            <person name="Kang I.K."/>
            <person name="Jung H.Y."/>
        </authorList>
    </citation>
    <scope>NUCLEOTIDE SEQUENCE [LARGE SCALE GENOMIC DNA]</scope>
    <source>
        <strain evidence="11 12">S7-3-11</strain>
    </source>
</reference>
<dbReference type="PIRSF" id="PIRSF000294">
    <property type="entry name" value="Cytochrome-c_peroxidase"/>
    <property type="match status" value="1"/>
</dbReference>
<dbReference type="InterPro" id="IPR009056">
    <property type="entry name" value="Cyt_c-like_dom"/>
</dbReference>
<protein>
    <submittedName>
        <fullName evidence="11">Cytochrome c peroxidase</fullName>
        <ecNumber evidence="11">1.11.1.5</ecNumber>
    </submittedName>
</protein>
<evidence type="ECO:0000256" key="3">
    <source>
        <dbReference type="ARBA" id="ARBA00022723"/>
    </source>
</evidence>
<dbReference type="InterPro" id="IPR036909">
    <property type="entry name" value="Cyt_c-like_dom_sf"/>
</dbReference>
<evidence type="ECO:0000256" key="9">
    <source>
        <dbReference type="SAM" id="SignalP"/>
    </source>
</evidence>
<evidence type="ECO:0000313" key="12">
    <source>
        <dbReference type="Proteomes" id="UP001479606"/>
    </source>
</evidence>
<evidence type="ECO:0000256" key="5">
    <source>
        <dbReference type="ARBA" id="ARBA00022764"/>
    </source>
</evidence>
<feature type="domain" description="Cytochrome c" evidence="10">
    <location>
        <begin position="226"/>
        <end position="368"/>
    </location>
</feature>
<dbReference type="GO" id="GO:0004130">
    <property type="term" value="F:cytochrome-c peroxidase activity"/>
    <property type="evidence" value="ECO:0007669"/>
    <property type="project" value="UniProtKB-EC"/>
</dbReference>
<keyword evidence="11" id="KW-0575">Peroxidase</keyword>
<comment type="caution">
    <text evidence="11">The sequence shown here is derived from an EMBL/GenBank/DDBJ whole genome shotgun (WGS) entry which is preliminary data.</text>
</comment>
<dbReference type="Pfam" id="PF03150">
    <property type="entry name" value="CCP_MauG"/>
    <property type="match status" value="1"/>
</dbReference>
<name>A0ABU9LXX2_9BACT</name>
<gene>
    <name evidence="11" type="ORF">AAFH49_12195</name>
</gene>
<dbReference type="InterPro" id="IPR051395">
    <property type="entry name" value="Cytochrome_c_Peroxidase/MauG"/>
</dbReference>
<dbReference type="PROSITE" id="PS51007">
    <property type="entry name" value="CYTC"/>
    <property type="match status" value="1"/>
</dbReference>
<evidence type="ECO:0000256" key="8">
    <source>
        <dbReference type="PROSITE-ProRule" id="PRU00433"/>
    </source>
</evidence>
<keyword evidence="4 9" id="KW-0732">Signal</keyword>
<feature type="chain" id="PRO_5046356201" evidence="9">
    <location>
        <begin position="31"/>
        <end position="381"/>
    </location>
</feature>
<evidence type="ECO:0000256" key="6">
    <source>
        <dbReference type="ARBA" id="ARBA00023002"/>
    </source>
</evidence>
<organism evidence="11 12">
    <name type="scientific">Hymenobacter segetis</name>
    <dbReference type="NCBI Taxonomy" id="2025509"/>
    <lineage>
        <taxon>Bacteria</taxon>
        <taxon>Pseudomonadati</taxon>
        <taxon>Bacteroidota</taxon>
        <taxon>Cytophagia</taxon>
        <taxon>Cytophagales</taxon>
        <taxon>Hymenobacteraceae</taxon>
        <taxon>Hymenobacter</taxon>
    </lineage>
</organism>
<dbReference type="RefSeq" id="WP_342298446.1">
    <property type="nucleotide sequence ID" value="NZ_JBCEVZ010000026.1"/>
</dbReference>
<dbReference type="EC" id="1.11.1.5" evidence="11"/>
<dbReference type="InterPro" id="IPR004852">
    <property type="entry name" value="Di-haem_cyt_c_peroxidsae"/>
</dbReference>
<dbReference type="SUPFAM" id="SSF46626">
    <property type="entry name" value="Cytochrome c"/>
    <property type="match status" value="2"/>
</dbReference>
<dbReference type="Gene3D" id="1.10.760.10">
    <property type="entry name" value="Cytochrome c-like domain"/>
    <property type="match status" value="2"/>
</dbReference>